<dbReference type="PANTHER" id="PTHR43537:SF20">
    <property type="entry name" value="HTH-TYPE TRANSCRIPTIONAL REPRESSOR GLAR"/>
    <property type="match status" value="1"/>
</dbReference>
<organism evidence="5 7">
    <name type="scientific">Thauera aminoaromatica</name>
    <dbReference type="NCBI Taxonomy" id="164330"/>
    <lineage>
        <taxon>Bacteria</taxon>
        <taxon>Pseudomonadati</taxon>
        <taxon>Pseudomonadota</taxon>
        <taxon>Betaproteobacteria</taxon>
        <taxon>Rhodocyclales</taxon>
        <taxon>Zoogloeaceae</taxon>
        <taxon>Thauera</taxon>
    </lineage>
</organism>
<evidence type="ECO:0000256" key="2">
    <source>
        <dbReference type="ARBA" id="ARBA00023125"/>
    </source>
</evidence>
<dbReference type="InterPro" id="IPR000524">
    <property type="entry name" value="Tscrpt_reg_HTH_GntR"/>
</dbReference>
<reference evidence="6 8" key="3">
    <citation type="submission" date="2018-09" db="EMBL/GenBank/DDBJ databases">
        <title>Metagenome Assembled Genomes from an Advanced Water Purification Facility.</title>
        <authorList>
            <person name="Stamps B.W."/>
            <person name="Spear J.R."/>
        </authorList>
    </citation>
    <scope>NUCLEOTIDE SEQUENCE [LARGE SCALE GENOMIC DNA]</scope>
    <source>
        <strain evidence="6">Bin_27_1</strain>
    </source>
</reference>
<evidence type="ECO:0000256" key="3">
    <source>
        <dbReference type="ARBA" id="ARBA00023163"/>
    </source>
</evidence>
<dbReference type="Pfam" id="PF00392">
    <property type="entry name" value="GntR"/>
    <property type="match status" value="1"/>
</dbReference>
<reference evidence="5 7" key="2">
    <citation type="journal article" date="2012" name="Stand. Genomic Sci.">
        <title>Complete genome sequence of Thauera aminoaromatica strain MZ1T.</title>
        <authorList>
            <person name="Jiang K."/>
            <person name="Sanseverino J."/>
            <person name="Chauhan A."/>
            <person name="Lucas S."/>
            <person name="Copeland A."/>
            <person name="Lapidus A."/>
            <person name="Del Rio T.G."/>
            <person name="Dalin E."/>
            <person name="Tice H."/>
            <person name="Bruce D."/>
            <person name="Goodwin L."/>
            <person name="Pitluck S."/>
            <person name="Sims D."/>
            <person name="Brettin T."/>
            <person name="Detter J.C."/>
            <person name="Han C."/>
            <person name="Chang Y.J."/>
            <person name="Larimer F."/>
            <person name="Land M."/>
            <person name="Hauser L."/>
            <person name="Kyrpides N.C."/>
            <person name="Mikhailova N."/>
            <person name="Moser S."/>
            <person name="Jegier P."/>
            <person name="Close D."/>
            <person name="Debruyn J.M."/>
            <person name="Wang Y."/>
            <person name="Layton A.C."/>
            <person name="Allen M.S."/>
            <person name="Sayler G.S."/>
        </authorList>
    </citation>
    <scope>NUCLEOTIDE SEQUENCE [LARGE SCALE GENOMIC DNA]</scope>
    <source>
        <strain evidence="5 7">MZ1T</strain>
    </source>
</reference>
<dbReference type="SMART" id="SM00895">
    <property type="entry name" value="FCD"/>
    <property type="match status" value="1"/>
</dbReference>
<dbReference type="GO" id="GO:0003700">
    <property type="term" value="F:DNA-binding transcription factor activity"/>
    <property type="evidence" value="ECO:0007669"/>
    <property type="project" value="InterPro"/>
</dbReference>
<keyword evidence="1" id="KW-0805">Transcription regulation</keyword>
<dbReference type="Proteomes" id="UP000002186">
    <property type="component" value="Chromosome"/>
</dbReference>
<dbReference type="RefSeq" id="WP_004265851.1">
    <property type="nucleotide sequence ID" value="NC_011662.2"/>
</dbReference>
<accession>C4KBA5</accession>
<dbReference type="Gene3D" id="1.10.10.10">
    <property type="entry name" value="Winged helix-like DNA-binding domain superfamily/Winged helix DNA-binding domain"/>
    <property type="match status" value="1"/>
</dbReference>
<evidence type="ECO:0000259" key="4">
    <source>
        <dbReference type="PROSITE" id="PS50949"/>
    </source>
</evidence>
<sequence length="237" mass="26812">MLHTSPPYAVRQETEVAEPKTLVEAAYRSLRRNIIEGRLSPGEKLRIEHIKNDYGVGGATLREALSLLTSDALVVSQGQRGFRVAPVSLEDLADITETRVMLECSALRQSITLGDEAWEAELTAAFHRLTRAEEKLAEGNNREQWEERNRIFHEVLIAACPSRWTKHFLSILYHQAERYRHLSLRRSDGTRRLHDEHAALFEAAMGRDAETATRLLGEHIRLTLQSVSLDKAATASH</sequence>
<dbReference type="InterPro" id="IPR036388">
    <property type="entry name" value="WH-like_DNA-bd_sf"/>
</dbReference>
<dbReference type="OrthoDB" id="9799812at2"/>
<dbReference type="eggNOG" id="COG1802">
    <property type="taxonomic scope" value="Bacteria"/>
</dbReference>
<dbReference type="InterPro" id="IPR008920">
    <property type="entry name" value="TF_FadR/GntR_C"/>
</dbReference>
<dbReference type="GO" id="GO:0003677">
    <property type="term" value="F:DNA binding"/>
    <property type="evidence" value="ECO:0007669"/>
    <property type="project" value="UniProtKB-KW"/>
</dbReference>
<dbReference type="AlphaFoldDB" id="C4KBA5"/>
<evidence type="ECO:0000313" key="6">
    <source>
        <dbReference type="EMBL" id="TXH84155.1"/>
    </source>
</evidence>
<keyword evidence="2" id="KW-0238">DNA-binding</keyword>
<dbReference type="Pfam" id="PF07729">
    <property type="entry name" value="FCD"/>
    <property type="match status" value="1"/>
</dbReference>
<dbReference type="SUPFAM" id="SSF48008">
    <property type="entry name" value="GntR ligand-binding domain-like"/>
    <property type="match status" value="1"/>
</dbReference>
<feature type="domain" description="HTH gntR-type" evidence="4">
    <location>
        <begin position="20"/>
        <end position="87"/>
    </location>
</feature>
<keyword evidence="7" id="KW-1185">Reference proteome</keyword>
<dbReference type="Gene3D" id="1.20.120.530">
    <property type="entry name" value="GntR ligand-binding domain-like"/>
    <property type="match status" value="1"/>
</dbReference>
<dbReference type="PANTHER" id="PTHR43537">
    <property type="entry name" value="TRANSCRIPTIONAL REGULATOR, GNTR FAMILY"/>
    <property type="match status" value="1"/>
</dbReference>
<dbReference type="EMBL" id="SSFD01000188">
    <property type="protein sequence ID" value="TXH84155.1"/>
    <property type="molecule type" value="Genomic_DNA"/>
</dbReference>
<evidence type="ECO:0000313" key="5">
    <source>
        <dbReference type="EMBL" id="ACR01681.1"/>
    </source>
</evidence>
<dbReference type="PROSITE" id="PS50949">
    <property type="entry name" value="HTH_GNTR"/>
    <property type="match status" value="1"/>
</dbReference>
<protein>
    <submittedName>
        <fullName evidence="6">FCD domain-containing protein</fullName>
    </submittedName>
    <submittedName>
        <fullName evidence="5">Transcriptional regulator, GntR family</fullName>
    </submittedName>
</protein>
<dbReference type="HOGENOM" id="CLU_017584_5_3_4"/>
<gene>
    <name evidence="5" type="ordered locus">Tmz1t_3083</name>
    <name evidence="6" type="ORF">E6Q80_12045</name>
</gene>
<dbReference type="KEGG" id="tmz:Tmz1t_3083"/>
<dbReference type="Proteomes" id="UP000321192">
    <property type="component" value="Unassembled WGS sequence"/>
</dbReference>
<dbReference type="STRING" id="85643.Tmz1t_3083"/>
<proteinExistence type="predicted"/>
<dbReference type="InterPro" id="IPR036390">
    <property type="entry name" value="WH_DNA-bd_sf"/>
</dbReference>
<dbReference type="SUPFAM" id="SSF46785">
    <property type="entry name" value="Winged helix' DNA-binding domain"/>
    <property type="match status" value="1"/>
</dbReference>
<name>C4KBA5_THASP</name>
<reference evidence="7" key="1">
    <citation type="submission" date="2009-05" db="EMBL/GenBank/DDBJ databases">
        <title>Complete sequence of chromosome of Thauera sp. MZ1T.</title>
        <authorList>
            <consortium name="US DOE Joint Genome Institute"/>
            <person name="Lucas S."/>
            <person name="Copeland A."/>
            <person name="Lapidus A."/>
            <person name="Glavina del Rio T."/>
            <person name="Dalin E."/>
            <person name="Tice H."/>
            <person name="Bruce D."/>
            <person name="Goodwin L."/>
            <person name="Pitluck S."/>
            <person name="Sims D."/>
            <person name="Brettin T."/>
            <person name="Detter J.C."/>
            <person name="Han C."/>
            <person name="Larimer F."/>
            <person name="Land M."/>
            <person name="Hauser L."/>
            <person name="Kyrpides N."/>
            <person name="Mikhailova N."/>
            <person name="Sayler G.S."/>
        </authorList>
    </citation>
    <scope>NUCLEOTIDE SEQUENCE [LARGE SCALE GENOMIC DNA]</scope>
    <source>
        <strain evidence="7">MZ1T</strain>
    </source>
</reference>
<keyword evidence="3" id="KW-0804">Transcription</keyword>
<evidence type="ECO:0000256" key="1">
    <source>
        <dbReference type="ARBA" id="ARBA00023015"/>
    </source>
</evidence>
<dbReference type="EMBL" id="CP001281">
    <property type="protein sequence ID" value="ACR01681.1"/>
    <property type="molecule type" value="Genomic_DNA"/>
</dbReference>
<evidence type="ECO:0000313" key="8">
    <source>
        <dbReference type="Proteomes" id="UP000321192"/>
    </source>
</evidence>
<accession>A0A5C7SMJ3</accession>
<dbReference type="SMART" id="SM00345">
    <property type="entry name" value="HTH_GNTR"/>
    <property type="match status" value="1"/>
</dbReference>
<dbReference type="InterPro" id="IPR011711">
    <property type="entry name" value="GntR_C"/>
</dbReference>
<evidence type="ECO:0000313" key="7">
    <source>
        <dbReference type="Proteomes" id="UP000002186"/>
    </source>
</evidence>